<feature type="domain" description="ANTAR" evidence="5">
    <location>
        <begin position="124"/>
        <end position="185"/>
    </location>
</feature>
<evidence type="ECO:0000256" key="2">
    <source>
        <dbReference type="ARBA" id="ARBA00023012"/>
    </source>
</evidence>
<dbReference type="InterPro" id="IPR008327">
    <property type="entry name" value="Sig_transdc_resp-reg_antiterm"/>
</dbReference>
<dbReference type="PIRSF" id="PIRSF036382">
    <property type="entry name" value="RR_antiterm"/>
    <property type="match status" value="1"/>
</dbReference>
<dbReference type="Gene3D" id="3.40.50.2300">
    <property type="match status" value="1"/>
</dbReference>
<dbReference type="PROSITE" id="PS50110">
    <property type="entry name" value="RESPONSE_REGULATORY"/>
    <property type="match status" value="1"/>
</dbReference>
<organism evidence="6 7">
    <name type="scientific">Lysinibacillus xylanilyticus</name>
    <dbReference type="NCBI Taxonomy" id="582475"/>
    <lineage>
        <taxon>Bacteria</taxon>
        <taxon>Bacillati</taxon>
        <taxon>Bacillota</taxon>
        <taxon>Bacilli</taxon>
        <taxon>Bacillales</taxon>
        <taxon>Bacillaceae</taxon>
        <taxon>Lysinibacillus</taxon>
    </lineage>
</organism>
<dbReference type="AlphaFoldDB" id="A0A0K9FFB6"/>
<evidence type="ECO:0000259" key="5">
    <source>
        <dbReference type="PROSITE" id="PS50921"/>
    </source>
</evidence>
<dbReference type="SUPFAM" id="SSF52172">
    <property type="entry name" value="CheY-like"/>
    <property type="match status" value="1"/>
</dbReference>
<dbReference type="EMBL" id="LFXJ01000005">
    <property type="protein sequence ID" value="KMY32937.1"/>
    <property type="molecule type" value="Genomic_DNA"/>
</dbReference>
<dbReference type="PATRIC" id="fig|582475.4.peg.2183"/>
<evidence type="ECO:0000259" key="4">
    <source>
        <dbReference type="PROSITE" id="PS50110"/>
    </source>
</evidence>
<dbReference type="Proteomes" id="UP000037326">
    <property type="component" value="Unassembled WGS sequence"/>
</dbReference>
<dbReference type="GeneID" id="96599094"/>
<dbReference type="Pfam" id="PF03861">
    <property type="entry name" value="ANTAR"/>
    <property type="match status" value="1"/>
</dbReference>
<dbReference type="GO" id="GO:0003723">
    <property type="term" value="F:RNA binding"/>
    <property type="evidence" value="ECO:0007669"/>
    <property type="project" value="InterPro"/>
</dbReference>
<evidence type="ECO:0000256" key="3">
    <source>
        <dbReference type="PROSITE-ProRule" id="PRU00169"/>
    </source>
</evidence>
<dbReference type="InterPro" id="IPR005561">
    <property type="entry name" value="ANTAR"/>
</dbReference>
<evidence type="ECO:0000313" key="6">
    <source>
        <dbReference type="EMBL" id="KMY32937.1"/>
    </source>
</evidence>
<evidence type="ECO:0000256" key="1">
    <source>
        <dbReference type="ARBA" id="ARBA00022553"/>
    </source>
</evidence>
<dbReference type="SMART" id="SM00448">
    <property type="entry name" value="REC"/>
    <property type="match status" value="1"/>
</dbReference>
<sequence length="192" mass="22093">MTRKVMIVEDESLIAIDLKFMLEDNGYEVVAQANNGESAIELAFTHKPQLILMDIKMPKLDGLKASKIIEQQLGIPVLFISAFSEKELLLYMKQDNILGYVMKPFSERNVLPALEVAFHQIDKFNRLNGELLHKQTELEKRKIIERAKGLLMQSENLSEDEAYKKIRSESMQTQQEMVLIARRIINTLQVNS</sequence>
<name>A0A0K9FFB6_9BACI</name>
<dbReference type="Gene3D" id="1.10.10.10">
    <property type="entry name" value="Winged helix-like DNA-binding domain superfamily/Winged helix DNA-binding domain"/>
    <property type="match status" value="1"/>
</dbReference>
<gene>
    <name evidence="6" type="ORF">ACZ11_12720</name>
</gene>
<dbReference type="InterPro" id="IPR050595">
    <property type="entry name" value="Bact_response_regulator"/>
</dbReference>
<dbReference type="InterPro" id="IPR001789">
    <property type="entry name" value="Sig_transdc_resp-reg_receiver"/>
</dbReference>
<proteinExistence type="predicted"/>
<dbReference type="PANTHER" id="PTHR44591:SF20">
    <property type="entry name" value="PROTEIN PILH"/>
    <property type="match status" value="1"/>
</dbReference>
<accession>A0A0K9FFB6</accession>
<evidence type="ECO:0000313" key="7">
    <source>
        <dbReference type="Proteomes" id="UP000037326"/>
    </source>
</evidence>
<dbReference type="RefSeq" id="WP_049666583.1">
    <property type="nucleotide sequence ID" value="NZ_JBIVOC010000008.1"/>
</dbReference>
<dbReference type="PROSITE" id="PS50921">
    <property type="entry name" value="ANTAR"/>
    <property type="match status" value="1"/>
</dbReference>
<feature type="domain" description="Response regulatory" evidence="4">
    <location>
        <begin position="4"/>
        <end position="118"/>
    </location>
</feature>
<dbReference type="PANTHER" id="PTHR44591">
    <property type="entry name" value="STRESS RESPONSE REGULATOR PROTEIN 1"/>
    <property type="match status" value="1"/>
</dbReference>
<dbReference type="InterPro" id="IPR036388">
    <property type="entry name" value="WH-like_DNA-bd_sf"/>
</dbReference>
<keyword evidence="1 3" id="KW-0597">Phosphoprotein</keyword>
<dbReference type="InterPro" id="IPR011006">
    <property type="entry name" value="CheY-like_superfamily"/>
</dbReference>
<protein>
    <submittedName>
        <fullName evidence="6">Fis family transcriptional regulator</fullName>
    </submittedName>
</protein>
<dbReference type="OrthoDB" id="9780153at2"/>
<comment type="caution">
    <text evidence="6">The sequence shown here is derived from an EMBL/GenBank/DDBJ whole genome shotgun (WGS) entry which is preliminary data.</text>
</comment>
<reference evidence="7" key="1">
    <citation type="submission" date="2015-07" db="EMBL/GenBank/DDBJ databases">
        <authorList>
            <consortium name="Consortium for Microbial Forensics and Genomics (microFORGE)"/>
            <person name="Knight B.M."/>
            <person name="Roberts D.P."/>
            <person name="Lin D."/>
            <person name="Hari K."/>
            <person name="Fletcher J."/>
            <person name="Melcher U."/>
            <person name="Blagden T."/>
            <person name="Winegar R.A."/>
        </authorList>
    </citation>
    <scope>NUCLEOTIDE SEQUENCE [LARGE SCALE GENOMIC DNA]</scope>
    <source>
        <strain evidence="7">DSM 23493</strain>
    </source>
</reference>
<keyword evidence="2" id="KW-0902">Two-component regulatory system</keyword>
<dbReference type="Pfam" id="PF00072">
    <property type="entry name" value="Response_reg"/>
    <property type="match status" value="1"/>
</dbReference>
<dbReference type="SMART" id="SM01012">
    <property type="entry name" value="ANTAR"/>
    <property type="match status" value="1"/>
</dbReference>
<dbReference type="GO" id="GO:0000160">
    <property type="term" value="P:phosphorelay signal transduction system"/>
    <property type="evidence" value="ECO:0007669"/>
    <property type="project" value="UniProtKB-KW"/>
</dbReference>
<feature type="modified residue" description="4-aspartylphosphate" evidence="3">
    <location>
        <position position="54"/>
    </location>
</feature>